<keyword evidence="2" id="KW-1185">Reference proteome</keyword>
<organism evidence="1 2">
    <name type="scientific">Nocardia amikacinitolerans</name>
    <dbReference type="NCBI Taxonomy" id="756689"/>
    <lineage>
        <taxon>Bacteria</taxon>
        <taxon>Bacillati</taxon>
        <taxon>Actinomycetota</taxon>
        <taxon>Actinomycetes</taxon>
        <taxon>Mycobacteriales</taxon>
        <taxon>Nocardiaceae</taxon>
        <taxon>Nocardia</taxon>
    </lineage>
</organism>
<dbReference type="RefSeq" id="WP_067784964.1">
    <property type="nucleotide sequence ID" value="NZ_JAMTCV010000004.1"/>
</dbReference>
<evidence type="ECO:0008006" key="3">
    <source>
        <dbReference type="Google" id="ProtNLM"/>
    </source>
</evidence>
<reference evidence="1 2" key="1">
    <citation type="submission" date="2017-09" db="EMBL/GenBank/DDBJ databases">
        <authorList>
            <person name="Ehlers B."/>
            <person name="Leendertz F.H."/>
        </authorList>
    </citation>
    <scope>NUCLEOTIDE SEQUENCE [LARGE SCALE GENOMIC DNA]</scope>
    <source>
        <strain evidence="1 2">DSM 45537</strain>
    </source>
</reference>
<gene>
    <name evidence="1" type="ORF">SAMN04244553_4968</name>
</gene>
<sequence length="118" mass="12573">MGQTISGSVVVDQAGLATAANDLSRSATTIRNYIGNVTDNMFGTGRNGAESEAGRKYVEQGKRVHEAMERVSNWLAIWTTATEDTASAIGKVSIELANVDENNARKTNKAADDPSLNK</sequence>
<dbReference type="OrthoDB" id="4556588at2"/>
<dbReference type="STRING" id="1379680.GCA_001612615_02884"/>
<dbReference type="EMBL" id="OBEG01000005">
    <property type="protein sequence ID" value="SNY88008.1"/>
    <property type="molecule type" value="Genomic_DNA"/>
</dbReference>
<dbReference type="AlphaFoldDB" id="A0A285LSY4"/>
<accession>A0A285LSY4</accession>
<evidence type="ECO:0000313" key="2">
    <source>
        <dbReference type="Proteomes" id="UP000219565"/>
    </source>
</evidence>
<dbReference type="Proteomes" id="UP000219565">
    <property type="component" value="Unassembled WGS sequence"/>
</dbReference>
<name>A0A285LSY4_9NOCA</name>
<protein>
    <recommendedName>
        <fullName evidence="3">Excreted virulence factor EspC, type VII ESX diderm</fullName>
    </recommendedName>
</protein>
<evidence type="ECO:0000313" key="1">
    <source>
        <dbReference type="EMBL" id="SNY88008.1"/>
    </source>
</evidence>
<proteinExistence type="predicted"/>